<organism evidence="1 2">
    <name type="scientific">Tuber melanosporum (strain Mel28)</name>
    <name type="common">Perigord black truffle</name>
    <dbReference type="NCBI Taxonomy" id="656061"/>
    <lineage>
        <taxon>Eukaryota</taxon>
        <taxon>Fungi</taxon>
        <taxon>Dikarya</taxon>
        <taxon>Ascomycota</taxon>
        <taxon>Pezizomycotina</taxon>
        <taxon>Pezizomycetes</taxon>
        <taxon>Pezizales</taxon>
        <taxon>Tuberaceae</taxon>
        <taxon>Tuber</taxon>
    </lineage>
</organism>
<keyword evidence="2" id="KW-1185">Reference proteome</keyword>
<sequence>MPAPITAMATAKYGDEDIRRGIPRPSQDIERIHRTELDDYIGFVLNHHGAGGARAPPQGDAPNMQNVNEESFYYRNCWIPKNIQVPRYVNGVPSGNQSNQLEGEEPVTFYNYSLDGGKFEYVVMPLQYLYKNYGEAMVPKESSSMNPLTASRENEVDELVQQNLQIMEFPACYYAKDFLRAFSSEHIWRLRDRGDSLRPGVSFKLALGSPQFTLAISIPYLGVEKNARLPTQDIQALNDTDAVRFIGMGRGRSRLERSEVLRRLERLEELTDFRKRPYISWPRESSTLDQSRYSNTHDDSLEDHGVGNDLILVHHTGIILLNTSSRGHGSDKGMKVLPLFLVEFPINISHLAAERLAIFRSCDDKNSGRVPLLPHQKSVNALDAFLNVLSNTLKSSEQAVIDNLRRKASDYSWDFQRFAKESGATEGDIGGELMSSSATLSDEFLAVIDVVKSQQRYIKDLRGFLTGLGAGVDRPNGLPLIPGQWGEERSVPLKRISFLLEERQTFLDEVNEIFTGVKVIKKSFYQLSTLKTSRDMANSTGLAIQNIREGTTPTGKTRGQVKRSRKAWWKAWWKRNLTS</sequence>
<protein>
    <submittedName>
        <fullName evidence="1">(Perigord truffle) hypothetical protein</fullName>
    </submittedName>
</protein>
<evidence type="ECO:0000313" key="1">
    <source>
        <dbReference type="EMBL" id="CAZ80222.1"/>
    </source>
</evidence>
<dbReference type="RefSeq" id="XP_002836065.1">
    <property type="nucleotide sequence ID" value="XM_002836019.1"/>
</dbReference>
<dbReference type="AlphaFoldDB" id="D5G6S9"/>
<dbReference type="Proteomes" id="UP000006911">
    <property type="component" value="Unassembled WGS sequence"/>
</dbReference>
<dbReference type="KEGG" id="tml:GSTUM_00002253001"/>
<accession>D5G6S9</accession>
<dbReference type="HOGENOM" id="CLU_471075_0_0_1"/>
<evidence type="ECO:0000313" key="2">
    <source>
        <dbReference type="Proteomes" id="UP000006911"/>
    </source>
</evidence>
<dbReference type="GeneID" id="9187261"/>
<gene>
    <name evidence="1" type="ORF">GSTUM_00002253001</name>
</gene>
<name>D5G6S9_TUBMM</name>
<dbReference type="EMBL" id="FN430014">
    <property type="protein sequence ID" value="CAZ80222.1"/>
    <property type="molecule type" value="Genomic_DNA"/>
</dbReference>
<dbReference type="InParanoid" id="D5G6S9"/>
<reference evidence="1 2" key="1">
    <citation type="journal article" date="2010" name="Nature">
        <title>Perigord black truffle genome uncovers evolutionary origins and mechanisms of symbiosis.</title>
        <authorList>
            <person name="Martin F."/>
            <person name="Kohler A."/>
            <person name="Murat C."/>
            <person name="Balestrini R."/>
            <person name="Coutinho P.M."/>
            <person name="Jaillon O."/>
            <person name="Montanini B."/>
            <person name="Morin E."/>
            <person name="Noel B."/>
            <person name="Percudani R."/>
            <person name="Porcel B."/>
            <person name="Rubini A."/>
            <person name="Amicucci A."/>
            <person name="Amselem J."/>
            <person name="Anthouard V."/>
            <person name="Arcioni S."/>
            <person name="Artiguenave F."/>
            <person name="Aury J.M."/>
            <person name="Ballario P."/>
            <person name="Bolchi A."/>
            <person name="Brenna A."/>
            <person name="Brun A."/>
            <person name="Buee M."/>
            <person name="Cantarel B."/>
            <person name="Chevalier G."/>
            <person name="Couloux A."/>
            <person name="Da Silva C."/>
            <person name="Denoeud F."/>
            <person name="Duplessis S."/>
            <person name="Ghignone S."/>
            <person name="Hilselberger B."/>
            <person name="Iotti M."/>
            <person name="Marcais B."/>
            <person name="Mello A."/>
            <person name="Miranda M."/>
            <person name="Pacioni G."/>
            <person name="Quesneville H."/>
            <person name="Riccioni C."/>
            <person name="Ruotolo R."/>
            <person name="Splivallo R."/>
            <person name="Stocchi V."/>
            <person name="Tisserant E."/>
            <person name="Viscomi A.R."/>
            <person name="Zambonelli A."/>
            <person name="Zampieri E."/>
            <person name="Henrissat B."/>
            <person name="Lebrun M.H."/>
            <person name="Paolocci F."/>
            <person name="Bonfante P."/>
            <person name="Ottonello S."/>
            <person name="Wincker P."/>
        </authorList>
    </citation>
    <scope>NUCLEOTIDE SEQUENCE [LARGE SCALE GENOMIC DNA]</scope>
    <source>
        <strain evidence="1 2">Mel28</strain>
    </source>
</reference>
<proteinExistence type="predicted"/>